<evidence type="ECO:0000256" key="1">
    <source>
        <dbReference type="ARBA" id="ARBA00007527"/>
    </source>
</evidence>
<comment type="similarity">
    <text evidence="1">Belongs to the DNase II family.</text>
</comment>
<dbReference type="PANTHER" id="PTHR10858:SF23">
    <property type="entry name" value="DEOXYRIBONUCLEASE II"/>
    <property type="match status" value="1"/>
</dbReference>
<proteinExistence type="inferred from homology"/>
<feature type="signal peptide" evidence="3">
    <location>
        <begin position="1"/>
        <end position="26"/>
    </location>
</feature>
<dbReference type="GO" id="GO:0006309">
    <property type="term" value="P:apoptotic DNA fragmentation"/>
    <property type="evidence" value="ECO:0007669"/>
    <property type="project" value="TreeGrafter"/>
</dbReference>
<accession>A0A0A9Y189</accession>
<sequence>MSIYELEMKQLLVILCAVLGTALSAGLQCKDEEGNNVDWYVVYKIPEGCSSQSGITSGKEYMFITSNTVEKRWTFSKKTMAENTNIISRTIENMYQKSDKELWLVYNDQGPARTRSKTINAIREIIDLLWNKHGHTKGVVGANSEGGFWLVHSIPRFPTLDSYNYPHNALRNGQSALCISLSAEELDKIGNAFKYNFPDFVRSQYSDELGAKFPTLKEAAEGGKTSNAPWNNSFAITSKGGVQFETFAKGKSFGKDLYEWLASALETDMYAETWQNELHPLSASCSISKKVMNVHKISYKPANLYFKSRKDHSKWAISASHEKPYVCIGDINRALPQEKRGGGTVCIRNEGLWKAYNDIIDEKDSC</sequence>
<dbReference type="Pfam" id="PF03265">
    <property type="entry name" value="DNase_II"/>
    <property type="match status" value="1"/>
</dbReference>
<dbReference type="PANTHER" id="PTHR10858">
    <property type="entry name" value="DEOXYRIBONUCLEASE II"/>
    <property type="match status" value="1"/>
</dbReference>
<dbReference type="CDD" id="cd09121">
    <property type="entry name" value="PLDc_DNaseII_2"/>
    <property type="match status" value="1"/>
</dbReference>
<dbReference type="InterPro" id="IPR004947">
    <property type="entry name" value="DNase_II"/>
</dbReference>
<dbReference type="AlphaFoldDB" id="A0A0A9Y189"/>
<dbReference type="EMBL" id="GBHO01016787">
    <property type="protein sequence ID" value="JAG26817.1"/>
    <property type="molecule type" value="Transcribed_RNA"/>
</dbReference>
<evidence type="ECO:0000256" key="2">
    <source>
        <dbReference type="ARBA" id="ARBA00022801"/>
    </source>
</evidence>
<reference evidence="4" key="2">
    <citation type="submission" date="2014-07" db="EMBL/GenBank/DDBJ databases">
        <authorList>
            <person name="Hull J."/>
        </authorList>
    </citation>
    <scope>NUCLEOTIDE SEQUENCE</scope>
</reference>
<dbReference type="GO" id="GO:0004531">
    <property type="term" value="F:deoxyribonuclease II activity"/>
    <property type="evidence" value="ECO:0007669"/>
    <property type="project" value="InterPro"/>
</dbReference>
<organism evidence="4">
    <name type="scientific">Lygus hesperus</name>
    <name type="common">Western plant bug</name>
    <dbReference type="NCBI Taxonomy" id="30085"/>
    <lineage>
        <taxon>Eukaryota</taxon>
        <taxon>Metazoa</taxon>
        <taxon>Ecdysozoa</taxon>
        <taxon>Arthropoda</taxon>
        <taxon>Hexapoda</taxon>
        <taxon>Insecta</taxon>
        <taxon>Pterygota</taxon>
        <taxon>Neoptera</taxon>
        <taxon>Paraneoptera</taxon>
        <taxon>Hemiptera</taxon>
        <taxon>Heteroptera</taxon>
        <taxon>Panheteroptera</taxon>
        <taxon>Cimicomorpha</taxon>
        <taxon>Miridae</taxon>
        <taxon>Mirini</taxon>
        <taxon>Lygus</taxon>
    </lineage>
</organism>
<evidence type="ECO:0000313" key="4">
    <source>
        <dbReference type="EMBL" id="JAG26817.1"/>
    </source>
</evidence>
<protein>
    <submittedName>
        <fullName evidence="4">Deoxyribonuclease-2-alpha</fullName>
    </submittedName>
</protein>
<dbReference type="CDD" id="cd09120">
    <property type="entry name" value="PLDc_DNaseII_1"/>
    <property type="match status" value="1"/>
</dbReference>
<keyword evidence="3" id="KW-0732">Signal</keyword>
<evidence type="ECO:0000256" key="3">
    <source>
        <dbReference type="SAM" id="SignalP"/>
    </source>
</evidence>
<name>A0A0A9Y189_LYGHE</name>
<gene>
    <name evidence="4" type="primary">DNASE2_0</name>
    <name evidence="4" type="ORF">CM83_64534</name>
</gene>
<reference evidence="4" key="1">
    <citation type="journal article" date="2014" name="PLoS ONE">
        <title>Transcriptome-Based Identification of ABC Transporters in the Western Tarnished Plant Bug Lygus hesperus.</title>
        <authorList>
            <person name="Hull J.J."/>
            <person name="Chaney K."/>
            <person name="Geib S.M."/>
            <person name="Fabrick J.A."/>
            <person name="Brent C.S."/>
            <person name="Walsh D."/>
            <person name="Lavine L.C."/>
        </authorList>
    </citation>
    <scope>NUCLEOTIDE SEQUENCE</scope>
</reference>
<feature type="chain" id="PRO_5002053220" evidence="3">
    <location>
        <begin position="27"/>
        <end position="366"/>
    </location>
</feature>
<keyword evidence="2" id="KW-0378">Hydrolase</keyword>